<accession>A0A558AQK2</accession>
<sequence>MTDRMWSLSEFRFDQAIQAAEVSVFDDETGRFELMPRDRAIALAHAREANLVEWWPQGAVEAPQCVITKVTLPLRWEQLPEEAEPVDERLWFEASCGGRDFLVGNGNTFTGRMMAWCPQKQRSYRVSSSEIEVMPDETRYFVTGFLAGTQPGHPIDDRGDTDEADWAAWLSATRRFRRTGQWNGRWGTCQECGCVLLPDNPADHCAEHSPQAAG</sequence>
<name>A0A558AQK2_9PSEU</name>
<reference evidence="1 2" key="1">
    <citation type="submission" date="2019-07" db="EMBL/GenBank/DDBJ databases">
        <authorList>
            <person name="Duangmal K."/>
            <person name="Teo W.F.A."/>
        </authorList>
    </citation>
    <scope>NUCLEOTIDE SEQUENCE [LARGE SCALE GENOMIC DNA]</scope>
    <source>
        <strain evidence="1 2">TBRC 6029</strain>
    </source>
</reference>
<dbReference type="Proteomes" id="UP000320011">
    <property type="component" value="Unassembled WGS sequence"/>
</dbReference>
<proteinExistence type="predicted"/>
<dbReference type="OrthoDB" id="3359675at2"/>
<evidence type="ECO:0000313" key="2">
    <source>
        <dbReference type="Proteomes" id="UP000320011"/>
    </source>
</evidence>
<reference evidence="1 2" key="2">
    <citation type="submission" date="2019-08" db="EMBL/GenBank/DDBJ databases">
        <title>Amycolatopsis acidicola sp. nov., isolated from peat swamp forest soil.</title>
        <authorList>
            <person name="Srisuk N."/>
        </authorList>
    </citation>
    <scope>NUCLEOTIDE SEQUENCE [LARGE SCALE GENOMIC DNA]</scope>
    <source>
        <strain evidence="1 2">TBRC 6029</strain>
    </source>
</reference>
<evidence type="ECO:0000313" key="1">
    <source>
        <dbReference type="EMBL" id="TVT26527.1"/>
    </source>
</evidence>
<dbReference type="RefSeq" id="WP_144592461.1">
    <property type="nucleotide sequence ID" value="NZ_VJWX01000488.1"/>
</dbReference>
<keyword evidence="2" id="KW-1185">Reference proteome</keyword>
<gene>
    <name evidence="1" type="ORF">FNH05_31320</name>
</gene>
<dbReference type="EMBL" id="VJWX01000488">
    <property type="protein sequence ID" value="TVT26527.1"/>
    <property type="molecule type" value="Genomic_DNA"/>
</dbReference>
<protein>
    <submittedName>
        <fullName evidence="1">Uncharacterized protein</fullName>
    </submittedName>
</protein>
<dbReference type="AlphaFoldDB" id="A0A558AQK2"/>
<organism evidence="1 2">
    <name type="scientific">Amycolatopsis rhizosphaerae</name>
    <dbReference type="NCBI Taxonomy" id="2053003"/>
    <lineage>
        <taxon>Bacteria</taxon>
        <taxon>Bacillati</taxon>
        <taxon>Actinomycetota</taxon>
        <taxon>Actinomycetes</taxon>
        <taxon>Pseudonocardiales</taxon>
        <taxon>Pseudonocardiaceae</taxon>
        <taxon>Amycolatopsis</taxon>
    </lineage>
</organism>
<comment type="caution">
    <text evidence="1">The sequence shown here is derived from an EMBL/GenBank/DDBJ whole genome shotgun (WGS) entry which is preliminary data.</text>
</comment>